<dbReference type="Pfam" id="PF20049">
    <property type="entry name" value="DUF6451"/>
    <property type="match status" value="1"/>
</dbReference>
<dbReference type="InterPro" id="IPR041560">
    <property type="entry name" value="Tudor_FRM1"/>
</dbReference>
<dbReference type="CDD" id="cd22426">
    <property type="entry name" value="KH_I_FMR1_FXR_rpt2"/>
    <property type="match status" value="1"/>
</dbReference>
<feature type="region of interest" description="Disordered" evidence="1">
    <location>
        <begin position="305"/>
        <end position="329"/>
    </location>
</feature>
<dbReference type="InterPro" id="IPR036612">
    <property type="entry name" value="KH_dom_type_1_sf"/>
</dbReference>
<proteinExistence type="predicted"/>
<dbReference type="GO" id="GO:0043005">
    <property type="term" value="C:neuron projection"/>
    <property type="evidence" value="ECO:0007669"/>
    <property type="project" value="TreeGrafter"/>
</dbReference>
<name>A0A183N0T7_9TREM</name>
<feature type="region of interest" description="Disordered" evidence="1">
    <location>
        <begin position="867"/>
        <end position="1015"/>
    </location>
</feature>
<evidence type="ECO:0000313" key="2">
    <source>
        <dbReference type="EMBL" id="VDP41201.1"/>
    </source>
</evidence>
<organism evidence="2 3">
    <name type="scientific">Schistosoma margrebowiei</name>
    <dbReference type="NCBI Taxonomy" id="48269"/>
    <lineage>
        <taxon>Eukaryota</taxon>
        <taxon>Metazoa</taxon>
        <taxon>Spiralia</taxon>
        <taxon>Lophotrochozoa</taxon>
        <taxon>Platyhelminthes</taxon>
        <taxon>Trematoda</taxon>
        <taxon>Digenea</taxon>
        <taxon>Strigeidida</taxon>
        <taxon>Schistosomatoidea</taxon>
        <taxon>Schistosomatidae</taxon>
        <taxon>Schistosoma</taxon>
    </lineage>
</organism>
<sequence>MKTSKSEGKHGIQWTSRMQSDDLDFADDLALLSQTQQQMQEKTNSVAAASAAVGLNIHKAKCKVLRYNTACTDPITIDGEDLEDVKTFTYLGSIIDEQGGSDADVKARIGKARAAYLQLRNIWNSKQLSTNTKICWPDTISNNVLWERTNQIPAEEEIRKKRWKWIGHTLKKAPNCVTRQAFTWNPQGQRKRGRPKNTLRREMEIDMKKMNKNWMELEKESQDRVDTSANSQPCLFLNPKGAFDFIDCHCTIKVGLSELQLAPNAFSINDKLDVQPGSSENEETPHNSNHNFSLRDPVEVWLDSGSTAKKKSTADVETSDSVETMSSGPPGAWWPGRVLTIQGGFAHVEVAAPLQEYTGVEDKPTAHAMPHLIGLGSVVLPYRSTLVKVTELRVPWNGKFSCDHTEDRSQAGTLTSGFIKDNLVESNNLLIPGILHRHSICIPAYLYRLAANPESHSTLAKFCSAPCLVQCDSEPFLPGTFAKLILGDKEGSNGSGRHTPIHADYGSMSPSLCLSTYTWPSPSLISQAAMMNVPYIAGTLSPAGITDPNILLTGLPGANGPLVLLHIWSGSSEAIRRATFLELGHIRLLAVRFHLLRNLSKGETGDLELSNSGELDVEDGDAPAIHCKPISMPATVSSDKQASGGMIIGYECRFRILPHLIGLAIGHRGATIQEARGIPGVRAVDLLFDGIVHVEAETIEACHAVRNLLDFTEVEIPVQPRLASRLIGSKGMNIRKLAEAAGVRRAKLLDPFARKRRLMAQRQSHCPVRVDLERGGSVTDGDAHEDTSNGEETDNGNEKLSVNLDGYLNDDKNSGGIVDLSPAFSLVGTRSSVAKMRLLLEFQADNWNELDELEEARRSLFSQLRQTNQLNHQSDSVSPTRISNGRPSRGGGNFGRSRTVGRGRRQPESFVPEQSLDDKEVSHPPNAHGQHLRGKNAYQSDVPNNMKNRQSSVNDSYSCYSNGVMSTGDHGNPQADNKAIKNDNLGANNVNEDQTSKQNNGTSRRSQNHNKARAS</sequence>
<feature type="region of interest" description="Disordered" evidence="1">
    <location>
        <begin position="772"/>
        <end position="801"/>
    </location>
</feature>
<feature type="compositionally biased region" description="Polar residues" evidence="1">
    <location>
        <begin position="937"/>
        <end position="965"/>
    </location>
</feature>
<dbReference type="AlphaFoldDB" id="A0A183N0T7"/>
<gene>
    <name evidence="2" type="ORF">SMRZ_LOCUS21912</name>
</gene>
<dbReference type="PROSITE" id="PS51641">
    <property type="entry name" value="AGENET_LIKE"/>
    <property type="match status" value="1"/>
</dbReference>
<accession>A0A183N0T7</accession>
<dbReference type="GO" id="GO:0005634">
    <property type="term" value="C:nucleus"/>
    <property type="evidence" value="ECO:0007669"/>
    <property type="project" value="TreeGrafter"/>
</dbReference>
<dbReference type="Proteomes" id="UP000277204">
    <property type="component" value="Unassembled WGS sequence"/>
</dbReference>
<dbReference type="GO" id="GO:0048513">
    <property type="term" value="P:animal organ development"/>
    <property type="evidence" value="ECO:0007669"/>
    <property type="project" value="TreeGrafter"/>
</dbReference>
<dbReference type="PANTHER" id="PTHR10603:SF7">
    <property type="entry name" value="FRAGILE X MESSENGER RIBONUCLEOPROTEIN 1 HOMOLOG"/>
    <property type="match status" value="1"/>
</dbReference>
<dbReference type="GO" id="GO:0098793">
    <property type="term" value="C:presynapse"/>
    <property type="evidence" value="ECO:0007669"/>
    <property type="project" value="GOC"/>
</dbReference>
<keyword evidence="3" id="KW-1185">Reference proteome</keyword>
<feature type="compositionally biased region" description="Polar residues" evidence="1">
    <location>
        <begin position="315"/>
        <end position="327"/>
    </location>
</feature>
<dbReference type="GO" id="GO:0048170">
    <property type="term" value="P:positive regulation of long-term neuronal synaptic plasticity"/>
    <property type="evidence" value="ECO:0007669"/>
    <property type="project" value="TreeGrafter"/>
</dbReference>
<evidence type="ECO:0000313" key="3">
    <source>
        <dbReference type="Proteomes" id="UP000277204"/>
    </source>
</evidence>
<dbReference type="GO" id="GO:0051028">
    <property type="term" value="P:mRNA transport"/>
    <property type="evidence" value="ECO:0007669"/>
    <property type="project" value="TreeGrafter"/>
</dbReference>
<dbReference type="InterPro" id="IPR045609">
    <property type="entry name" value="DUF6451"/>
</dbReference>
<dbReference type="PROSITE" id="PS50084">
    <property type="entry name" value="KH_TYPE_1"/>
    <property type="match status" value="1"/>
</dbReference>
<dbReference type="GO" id="GO:0010494">
    <property type="term" value="C:cytoplasmic stress granule"/>
    <property type="evidence" value="ECO:0007669"/>
    <property type="project" value="TreeGrafter"/>
</dbReference>
<dbReference type="GO" id="GO:0099577">
    <property type="term" value="P:regulation of translation at presynapse, modulating synaptic transmission"/>
    <property type="evidence" value="ECO:0007669"/>
    <property type="project" value="TreeGrafter"/>
</dbReference>
<dbReference type="InterPro" id="IPR040148">
    <property type="entry name" value="FMR1"/>
</dbReference>
<dbReference type="GO" id="GO:0003730">
    <property type="term" value="F:mRNA 3'-UTR binding"/>
    <property type="evidence" value="ECO:0007669"/>
    <property type="project" value="TreeGrafter"/>
</dbReference>
<dbReference type="GO" id="GO:0045727">
    <property type="term" value="P:positive regulation of translation"/>
    <property type="evidence" value="ECO:0007669"/>
    <property type="project" value="TreeGrafter"/>
</dbReference>
<protein>
    <submittedName>
        <fullName evidence="2">Uncharacterized protein</fullName>
    </submittedName>
</protein>
<dbReference type="Gene3D" id="3.30.1370.10">
    <property type="entry name" value="K Homology domain, type 1"/>
    <property type="match status" value="1"/>
</dbReference>
<reference evidence="2 3" key="1">
    <citation type="submission" date="2018-11" db="EMBL/GenBank/DDBJ databases">
        <authorList>
            <consortium name="Pathogen Informatics"/>
        </authorList>
    </citation>
    <scope>NUCLEOTIDE SEQUENCE [LARGE SCALE GENOMIC DNA]</scope>
    <source>
        <strain evidence="2 3">Zambia</strain>
    </source>
</reference>
<feature type="compositionally biased region" description="Polar residues" evidence="1">
    <location>
        <begin position="867"/>
        <end position="886"/>
    </location>
</feature>
<dbReference type="GO" id="GO:0045182">
    <property type="term" value="F:translation regulator activity"/>
    <property type="evidence" value="ECO:0007669"/>
    <property type="project" value="TreeGrafter"/>
</dbReference>
<dbReference type="GO" id="GO:0043488">
    <property type="term" value="P:regulation of mRNA stability"/>
    <property type="evidence" value="ECO:0007669"/>
    <property type="project" value="TreeGrafter"/>
</dbReference>
<feature type="region of interest" description="Disordered" evidence="1">
    <location>
        <begin position="272"/>
        <end position="293"/>
    </location>
</feature>
<dbReference type="EMBL" id="UZAI01018912">
    <property type="protein sequence ID" value="VDP41201.1"/>
    <property type="molecule type" value="Genomic_DNA"/>
</dbReference>
<feature type="compositionally biased region" description="Polar residues" evidence="1">
    <location>
        <begin position="985"/>
        <end position="1005"/>
    </location>
</feature>
<dbReference type="PANTHER" id="PTHR10603">
    <property type="entry name" value="FRAGILE X MENTAL RETARDATION SYNDROME-RELATED PROTEIN"/>
    <property type="match status" value="1"/>
</dbReference>
<evidence type="ECO:0000256" key="1">
    <source>
        <dbReference type="SAM" id="MobiDB-lite"/>
    </source>
</evidence>
<feature type="compositionally biased region" description="Basic residues" evidence="1">
    <location>
        <begin position="1006"/>
        <end position="1015"/>
    </location>
</feature>